<gene>
    <name evidence="1" type="ORF">CCHLO57077_00016728</name>
</gene>
<dbReference type="AlphaFoldDB" id="A0AA35QFH8"/>
<keyword evidence="2" id="KW-1185">Reference proteome</keyword>
<evidence type="ECO:0000313" key="2">
    <source>
        <dbReference type="Proteomes" id="UP001160390"/>
    </source>
</evidence>
<dbReference type="Proteomes" id="UP001160390">
    <property type="component" value="Unassembled WGS sequence"/>
</dbReference>
<protein>
    <submittedName>
        <fullName evidence="1">Uncharacterized protein</fullName>
    </submittedName>
</protein>
<evidence type="ECO:0000313" key="1">
    <source>
        <dbReference type="EMBL" id="CAI6101050.1"/>
    </source>
</evidence>
<name>A0AA35QFH8_9HYPO</name>
<reference evidence="1" key="1">
    <citation type="submission" date="2023-01" db="EMBL/GenBank/DDBJ databases">
        <authorList>
            <person name="Piombo E."/>
        </authorList>
    </citation>
    <scope>NUCLEOTIDE SEQUENCE</scope>
</reference>
<comment type="caution">
    <text evidence="1">The sequence shown here is derived from an EMBL/GenBank/DDBJ whole genome shotgun (WGS) entry which is preliminary data.</text>
</comment>
<dbReference type="EMBL" id="CABFNP030001359">
    <property type="protein sequence ID" value="CAI6101050.1"/>
    <property type="molecule type" value="Genomic_DNA"/>
</dbReference>
<accession>A0AA35QFH8</accession>
<organism evidence="1 2">
    <name type="scientific">Clonostachys chloroleuca</name>
    <dbReference type="NCBI Taxonomy" id="1926264"/>
    <lineage>
        <taxon>Eukaryota</taxon>
        <taxon>Fungi</taxon>
        <taxon>Dikarya</taxon>
        <taxon>Ascomycota</taxon>
        <taxon>Pezizomycotina</taxon>
        <taxon>Sordariomycetes</taxon>
        <taxon>Hypocreomycetidae</taxon>
        <taxon>Hypocreales</taxon>
        <taxon>Bionectriaceae</taxon>
        <taxon>Clonostachys</taxon>
    </lineage>
</organism>
<sequence length="103" mass="11632">MCGNRTESAIRDFDLRGDPQIQTWGEGLLILLAADQTNNLPQQMDALKLTELHRLVRMPFAQDPKNTRESADCYAHRGLKIALWPIIGDRIRTAKYVGVKPST</sequence>
<proteinExistence type="predicted"/>